<dbReference type="Gene3D" id="2.20.25.10">
    <property type="match status" value="1"/>
</dbReference>
<accession>A0A7G5FI70</accession>
<dbReference type="AlphaFoldDB" id="A0A7G5FI70"/>
<name>A0A7G5FI70_9CORY</name>
<feature type="compositionally biased region" description="Basic and acidic residues" evidence="2">
    <location>
        <begin position="17"/>
        <end position="29"/>
    </location>
</feature>
<dbReference type="InterPro" id="IPR036102">
    <property type="entry name" value="OsmC/Ohrsf"/>
</dbReference>
<evidence type="ECO:0000256" key="2">
    <source>
        <dbReference type="SAM" id="MobiDB-lite"/>
    </source>
</evidence>
<comment type="similarity">
    <text evidence="1">Belongs to the OsmC/Ohr family.</text>
</comment>
<dbReference type="InterPro" id="IPR019953">
    <property type="entry name" value="OHR"/>
</dbReference>
<evidence type="ECO:0000313" key="3">
    <source>
        <dbReference type="EMBL" id="QMV86311.1"/>
    </source>
</evidence>
<dbReference type="InterPro" id="IPR015946">
    <property type="entry name" value="KH_dom-like_a/b"/>
</dbReference>
<dbReference type="Proteomes" id="UP000515570">
    <property type="component" value="Chromosome"/>
</dbReference>
<dbReference type="PANTHER" id="PTHR33797:SF2">
    <property type="entry name" value="ORGANIC HYDROPEROXIDE RESISTANCE PROTEIN-LIKE"/>
    <property type="match status" value="1"/>
</dbReference>
<proteinExistence type="inferred from homology"/>
<dbReference type="PANTHER" id="PTHR33797">
    <property type="entry name" value="ORGANIC HYDROPEROXIDE RESISTANCE PROTEIN-LIKE"/>
    <property type="match status" value="1"/>
</dbReference>
<dbReference type="Pfam" id="PF02566">
    <property type="entry name" value="OsmC"/>
    <property type="match status" value="1"/>
</dbReference>
<reference evidence="3 4" key="1">
    <citation type="submission" date="2020-07" db="EMBL/GenBank/DDBJ databases">
        <title>non toxigenic Corynebacterium sp. nov from a clinical source.</title>
        <authorList>
            <person name="Bernier A.-M."/>
            <person name="Bernard K."/>
        </authorList>
    </citation>
    <scope>NUCLEOTIDE SEQUENCE [LARGE SCALE GENOMIC DNA]</scope>
    <source>
        <strain evidence="4">NML 93-0612</strain>
    </source>
</reference>
<dbReference type="GO" id="GO:0006979">
    <property type="term" value="P:response to oxidative stress"/>
    <property type="evidence" value="ECO:0007669"/>
    <property type="project" value="InterPro"/>
</dbReference>
<dbReference type="NCBIfam" id="TIGR03561">
    <property type="entry name" value="organ_hyd_perox"/>
    <property type="match status" value="1"/>
</dbReference>
<protein>
    <submittedName>
        <fullName evidence="3">Ohr family peroxiredoxin</fullName>
    </submittedName>
</protein>
<dbReference type="EMBL" id="CP059833">
    <property type="protein sequence ID" value="QMV86311.1"/>
    <property type="molecule type" value="Genomic_DNA"/>
</dbReference>
<dbReference type="RefSeq" id="WP_182387120.1">
    <property type="nucleotide sequence ID" value="NZ_CP059833.1"/>
</dbReference>
<organism evidence="3 4">
    <name type="scientific">Corynebacterium hindlerae</name>
    <dbReference type="NCBI Taxonomy" id="699041"/>
    <lineage>
        <taxon>Bacteria</taxon>
        <taxon>Bacillati</taxon>
        <taxon>Actinomycetota</taxon>
        <taxon>Actinomycetes</taxon>
        <taxon>Mycobacteriales</taxon>
        <taxon>Corynebacteriaceae</taxon>
        <taxon>Corynebacterium</taxon>
    </lineage>
</organism>
<evidence type="ECO:0000313" key="4">
    <source>
        <dbReference type="Proteomes" id="UP000515570"/>
    </source>
</evidence>
<gene>
    <name evidence="3" type="ORF">HW450_06310</name>
</gene>
<keyword evidence="4" id="KW-1185">Reference proteome</keyword>
<sequence length="137" mass="14051">MSEALYTATVTSTGGGRDGRVSGDFESDIRPPAALGGSGDAPNPETLFAAAWAACFNGALQKIMKDSGVSVSEHEPSVTASVTLNKVSDGFRLSGAIKVSFAGGSFDGDAELVAKAHEFCPYSRAVRGDFDATAELV</sequence>
<feature type="region of interest" description="Disordered" evidence="2">
    <location>
        <begin position="1"/>
        <end position="41"/>
    </location>
</feature>
<evidence type="ECO:0000256" key="1">
    <source>
        <dbReference type="ARBA" id="ARBA00007378"/>
    </source>
</evidence>
<dbReference type="Gene3D" id="3.30.300.20">
    <property type="match status" value="1"/>
</dbReference>
<dbReference type="InterPro" id="IPR003718">
    <property type="entry name" value="OsmC/Ohr_fam"/>
</dbReference>
<dbReference type="SUPFAM" id="SSF82784">
    <property type="entry name" value="OsmC-like"/>
    <property type="match status" value="1"/>
</dbReference>